<accession>A0ACB9BGA5</accession>
<comment type="caution">
    <text evidence="1">The sequence shown here is derived from an EMBL/GenBank/DDBJ whole genome shotgun (WGS) entry which is preliminary data.</text>
</comment>
<sequence>MFSTSSTNKWVMINEDSRKLQKVNDDVRDEYLIFCPKTPRLAFPKENNGSWKKIAKLEDPAEFSRLRLVLKTEEKKENKKVDTKNKENPVVIDKELLQLAKNPKVPCPDKKRIKSYNLRKPLFAGAEEGYCSSEGRHGRTPSPSPLAAVSGKHQIVVKPSSASPIKPSSSHTLAITVAHHYLAADACGVSNFFLI</sequence>
<evidence type="ECO:0000313" key="2">
    <source>
        <dbReference type="Proteomes" id="UP001055811"/>
    </source>
</evidence>
<proteinExistence type="predicted"/>
<organism evidence="1 2">
    <name type="scientific">Cichorium intybus</name>
    <name type="common">Chicory</name>
    <dbReference type="NCBI Taxonomy" id="13427"/>
    <lineage>
        <taxon>Eukaryota</taxon>
        <taxon>Viridiplantae</taxon>
        <taxon>Streptophyta</taxon>
        <taxon>Embryophyta</taxon>
        <taxon>Tracheophyta</taxon>
        <taxon>Spermatophyta</taxon>
        <taxon>Magnoliopsida</taxon>
        <taxon>eudicotyledons</taxon>
        <taxon>Gunneridae</taxon>
        <taxon>Pentapetalae</taxon>
        <taxon>asterids</taxon>
        <taxon>campanulids</taxon>
        <taxon>Asterales</taxon>
        <taxon>Asteraceae</taxon>
        <taxon>Cichorioideae</taxon>
        <taxon>Cichorieae</taxon>
        <taxon>Cichoriinae</taxon>
        <taxon>Cichorium</taxon>
    </lineage>
</organism>
<reference evidence="1 2" key="2">
    <citation type="journal article" date="2022" name="Mol. Ecol. Resour.">
        <title>The genomes of chicory, endive, great burdock and yacon provide insights into Asteraceae paleo-polyploidization history and plant inulin production.</title>
        <authorList>
            <person name="Fan W."/>
            <person name="Wang S."/>
            <person name="Wang H."/>
            <person name="Wang A."/>
            <person name="Jiang F."/>
            <person name="Liu H."/>
            <person name="Zhao H."/>
            <person name="Xu D."/>
            <person name="Zhang Y."/>
        </authorList>
    </citation>
    <scope>NUCLEOTIDE SEQUENCE [LARGE SCALE GENOMIC DNA]</scope>
    <source>
        <strain evidence="2">cv. Punajuju</strain>
        <tissue evidence="1">Leaves</tissue>
    </source>
</reference>
<keyword evidence="2" id="KW-1185">Reference proteome</keyword>
<evidence type="ECO:0000313" key="1">
    <source>
        <dbReference type="EMBL" id="KAI3721537.1"/>
    </source>
</evidence>
<reference evidence="2" key="1">
    <citation type="journal article" date="2022" name="Mol. Ecol. Resour.">
        <title>The genomes of chicory, endive, great burdock and yacon provide insights into Asteraceae palaeo-polyploidization history and plant inulin production.</title>
        <authorList>
            <person name="Fan W."/>
            <person name="Wang S."/>
            <person name="Wang H."/>
            <person name="Wang A."/>
            <person name="Jiang F."/>
            <person name="Liu H."/>
            <person name="Zhao H."/>
            <person name="Xu D."/>
            <person name="Zhang Y."/>
        </authorList>
    </citation>
    <scope>NUCLEOTIDE SEQUENCE [LARGE SCALE GENOMIC DNA]</scope>
    <source>
        <strain evidence="2">cv. Punajuju</strain>
    </source>
</reference>
<dbReference type="Proteomes" id="UP001055811">
    <property type="component" value="Linkage Group LG06"/>
</dbReference>
<name>A0ACB9BGA5_CICIN</name>
<gene>
    <name evidence="1" type="ORF">L2E82_32553</name>
</gene>
<protein>
    <submittedName>
        <fullName evidence="1">Uncharacterized protein</fullName>
    </submittedName>
</protein>
<dbReference type="EMBL" id="CM042014">
    <property type="protein sequence ID" value="KAI3721537.1"/>
    <property type="molecule type" value="Genomic_DNA"/>
</dbReference>